<dbReference type="Pfam" id="PF04149">
    <property type="entry name" value="DUF397"/>
    <property type="match status" value="1"/>
</dbReference>
<dbReference type="EMBL" id="JAHBAY010000025">
    <property type="protein sequence ID" value="MBT0774196.1"/>
    <property type="molecule type" value="Genomic_DNA"/>
</dbReference>
<dbReference type="InterPro" id="IPR007278">
    <property type="entry name" value="DUF397"/>
</dbReference>
<reference evidence="2 3" key="1">
    <citation type="submission" date="2021-05" db="EMBL/GenBank/DDBJ databases">
        <title>Kineosporia and Streptomyces sp. nov. two new marine actinobacteria isolated from Coral.</title>
        <authorList>
            <person name="Buangrab K."/>
            <person name="Sutthacheep M."/>
            <person name="Yeemin T."/>
            <person name="Harunari E."/>
            <person name="Igarashi Y."/>
            <person name="Kanchanasin P."/>
            <person name="Tanasupawat S."/>
            <person name="Phongsopitanun W."/>
        </authorList>
    </citation>
    <scope>NUCLEOTIDE SEQUENCE [LARGE SCALE GENOMIC DNA]</scope>
    <source>
        <strain evidence="2 3">J2-2</strain>
    </source>
</reference>
<name>A0ABS5TTQ2_9ACTN</name>
<evidence type="ECO:0000259" key="1">
    <source>
        <dbReference type="Pfam" id="PF04149"/>
    </source>
</evidence>
<dbReference type="Proteomes" id="UP001197247">
    <property type="component" value="Unassembled WGS sequence"/>
</dbReference>
<dbReference type="RefSeq" id="WP_214160736.1">
    <property type="nucleotide sequence ID" value="NZ_JAHBAY010000025.1"/>
</dbReference>
<sequence>MAVFGQWVTSTASAPDNLLSVRVLHEMDATLVRDSGDPLRPALALACETWDVFVASVKAGSLAPFTVPVAIQRHRDGVTLIWNIHDPEGPVLAISAPEWAAFLTGVSRGEFDRDVAAASAGGREPSVA</sequence>
<comment type="caution">
    <text evidence="2">The sequence shown here is derived from an EMBL/GenBank/DDBJ whole genome shotgun (WGS) entry which is preliminary data.</text>
</comment>
<evidence type="ECO:0000313" key="2">
    <source>
        <dbReference type="EMBL" id="MBT0774196.1"/>
    </source>
</evidence>
<organism evidence="2 3">
    <name type="scientific">Kineosporia corallincola</name>
    <dbReference type="NCBI Taxonomy" id="2835133"/>
    <lineage>
        <taxon>Bacteria</taxon>
        <taxon>Bacillati</taxon>
        <taxon>Actinomycetota</taxon>
        <taxon>Actinomycetes</taxon>
        <taxon>Kineosporiales</taxon>
        <taxon>Kineosporiaceae</taxon>
        <taxon>Kineosporia</taxon>
    </lineage>
</organism>
<feature type="domain" description="DUF397" evidence="1">
    <location>
        <begin position="6"/>
        <end position="58"/>
    </location>
</feature>
<accession>A0ABS5TTQ2</accession>
<keyword evidence="3" id="KW-1185">Reference proteome</keyword>
<evidence type="ECO:0000313" key="3">
    <source>
        <dbReference type="Proteomes" id="UP001197247"/>
    </source>
</evidence>
<proteinExistence type="predicted"/>
<protein>
    <submittedName>
        <fullName evidence="2">DUF397 domain-containing protein</fullName>
    </submittedName>
</protein>
<gene>
    <name evidence="2" type="ORF">KIH74_34950</name>
</gene>